<evidence type="ECO:0000256" key="2">
    <source>
        <dbReference type="NCBIfam" id="TIGR00542"/>
    </source>
</evidence>
<dbReference type="GO" id="GO:0034015">
    <property type="term" value="F:L-ribulose-5-phosphate 3-epimerase activity"/>
    <property type="evidence" value="ECO:0007669"/>
    <property type="project" value="TreeGrafter"/>
</dbReference>
<name>A0A449B0X1_9BACT</name>
<dbReference type="SUPFAM" id="SSF51658">
    <property type="entry name" value="Xylose isomerase-like"/>
    <property type="match status" value="1"/>
</dbReference>
<dbReference type="KEGG" id="mcit:NCTC10181_00033"/>
<dbReference type="InterPro" id="IPR004560">
    <property type="entry name" value="L-Ru-5P_3-Epase"/>
</dbReference>
<sequence>MNSKNTDQTNEAKKTKKKNTHLKKRYLGIYEKAINKKFDWATKIDIAKAGGYDFIEFSVDESPERLERLTWSNAQINELKKLLIEKNFYFNSMCLSAHRRYPFGSRDPKKRAMALDIMEKAIILAKKLGIRIIQIAAYDVYYEVPNQVTRNYFLQGMKKAAALAQKHSVTLAFETMDVDFAGTISKCLAFLKEIDSPMFYIYPDLGNLNQFTEDVANEILLGKDKIVAFHFKDTLPRKFKEVPWGKGTVDFPKSLKEIKRNKLDVPILIEMWSKNDPEETAEQNIELLREAKAFYLKQWKRAKGE</sequence>
<evidence type="ECO:0000313" key="4">
    <source>
        <dbReference type="EMBL" id="VEU74203.1"/>
    </source>
</evidence>
<dbReference type="GO" id="GO:0016861">
    <property type="term" value="F:intramolecular oxidoreductase activity, interconverting aldoses and ketoses"/>
    <property type="evidence" value="ECO:0007669"/>
    <property type="project" value="InterPro"/>
</dbReference>
<dbReference type="PANTHER" id="PTHR43489:SF1">
    <property type="entry name" value="L-RIBULOSE-5-PHOSPHATE 3-EPIMERASE SGBU-RELATED"/>
    <property type="match status" value="1"/>
</dbReference>
<dbReference type="RefSeq" id="WP_268809132.1">
    <property type="nucleotide sequence ID" value="NZ_CP101807.1"/>
</dbReference>
<organism evidence="4 5">
    <name type="scientific">Mycoplasmopsis citelli</name>
    <dbReference type="NCBI Taxonomy" id="171281"/>
    <lineage>
        <taxon>Bacteria</taxon>
        <taxon>Bacillati</taxon>
        <taxon>Mycoplasmatota</taxon>
        <taxon>Mycoplasmoidales</taxon>
        <taxon>Metamycoplasmataceae</taxon>
        <taxon>Mycoplasmopsis</taxon>
    </lineage>
</organism>
<gene>
    <name evidence="4" type="primary">ulaE</name>
    <name evidence="4" type="ORF">NCTC10181_00033</name>
</gene>
<feature type="domain" description="Xylose isomerase-like TIM barrel" evidence="3">
    <location>
        <begin position="45"/>
        <end position="290"/>
    </location>
</feature>
<protein>
    <recommendedName>
        <fullName evidence="2">L-ribulose-5-phosphate 3-epimerase</fullName>
    </recommendedName>
</protein>
<dbReference type="InterPro" id="IPR013022">
    <property type="entry name" value="Xyl_isomerase-like_TIM-brl"/>
</dbReference>
<evidence type="ECO:0000313" key="5">
    <source>
        <dbReference type="Proteomes" id="UP000290985"/>
    </source>
</evidence>
<dbReference type="Gene3D" id="3.20.20.150">
    <property type="entry name" value="Divalent-metal-dependent TIM barrel enzymes"/>
    <property type="match status" value="1"/>
</dbReference>
<dbReference type="InterPro" id="IPR050417">
    <property type="entry name" value="Sugar_Epim/Isomerase"/>
</dbReference>
<dbReference type="EMBL" id="LR215036">
    <property type="protein sequence ID" value="VEU74203.1"/>
    <property type="molecule type" value="Genomic_DNA"/>
</dbReference>
<dbReference type="Pfam" id="PF01261">
    <property type="entry name" value="AP_endonuc_2"/>
    <property type="match status" value="1"/>
</dbReference>
<keyword evidence="1 4" id="KW-0413">Isomerase</keyword>
<dbReference type="Proteomes" id="UP000290985">
    <property type="component" value="Chromosome"/>
</dbReference>
<dbReference type="InterPro" id="IPR036237">
    <property type="entry name" value="Xyl_isomerase-like_sf"/>
</dbReference>
<keyword evidence="5" id="KW-1185">Reference proteome</keyword>
<dbReference type="NCBIfam" id="NF009688">
    <property type="entry name" value="PRK13209.1"/>
    <property type="match status" value="1"/>
</dbReference>
<proteinExistence type="predicted"/>
<reference evidence="4 5" key="1">
    <citation type="submission" date="2019-01" db="EMBL/GenBank/DDBJ databases">
        <authorList>
            <consortium name="Pathogen Informatics"/>
        </authorList>
    </citation>
    <scope>NUCLEOTIDE SEQUENCE [LARGE SCALE GENOMIC DNA]</scope>
    <source>
        <strain evidence="4 5">NCTC10181</strain>
    </source>
</reference>
<dbReference type="NCBIfam" id="TIGR00542">
    <property type="entry name" value="hxl6Piso_put"/>
    <property type="match status" value="1"/>
</dbReference>
<dbReference type="PANTHER" id="PTHR43489">
    <property type="entry name" value="ISOMERASE"/>
    <property type="match status" value="1"/>
</dbReference>
<evidence type="ECO:0000256" key="1">
    <source>
        <dbReference type="ARBA" id="ARBA00023235"/>
    </source>
</evidence>
<dbReference type="NCBIfam" id="NF009689">
    <property type="entry name" value="PRK13210.1"/>
    <property type="match status" value="1"/>
</dbReference>
<dbReference type="AlphaFoldDB" id="A0A449B0X1"/>
<dbReference type="GO" id="GO:0019852">
    <property type="term" value="P:L-ascorbic acid metabolic process"/>
    <property type="evidence" value="ECO:0007669"/>
    <property type="project" value="TreeGrafter"/>
</dbReference>
<accession>A0A449B0X1</accession>
<evidence type="ECO:0000259" key="3">
    <source>
        <dbReference type="Pfam" id="PF01261"/>
    </source>
</evidence>